<proteinExistence type="predicted"/>
<dbReference type="PANTHER" id="PTHR28641">
    <property type="match status" value="1"/>
</dbReference>
<dbReference type="Pfam" id="PF17408">
    <property type="entry name" value="MCD_N"/>
    <property type="match status" value="1"/>
</dbReference>
<evidence type="ECO:0000259" key="1">
    <source>
        <dbReference type="Pfam" id="PF05292"/>
    </source>
</evidence>
<dbReference type="Gene3D" id="3.40.630.150">
    <property type="entry name" value="Malonyl-CoA decarboxylase, catalytic domain"/>
    <property type="match status" value="2"/>
</dbReference>
<dbReference type="InterPro" id="IPR038351">
    <property type="entry name" value="MCD_N_sf"/>
</dbReference>
<evidence type="ECO:0000313" key="3">
    <source>
        <dbReference type="EMBL" id="MCK7610827.1"/>
    </source>
</evidence>
<dbReference type="InterPro" id="IPR035372">
    <property type="entry name" value="MCD_N"/>
</dbReference>
<dbReference type="InterPro" id="IPR038917">
    <property type="entry name" value="Malonyl_CoA_deC"/>
</dbReference>
<feature type="domain" description="Malonyl-CoA decarboxylase C-terminal" evidence="1">
    <location>
        <begin position="161"/>
        <end position="308"/>
    </location>
</feature>
<comment type="caution">
    <text evidence="3">The sequence shown here is derived from an EMBL/GenBank/DDBJ whole genome shotgun (WGS) entry which is preliminary data.</text>
</comment>
<gene>
    <name evidence="3" type="ORF">M0H32_01530</name>
</gene>
<evidence type="ECO:0000313" key="4">
    <source>
        <dbReference type="Proteomes" id="UP001431221"/>
    </source>
</evidence>
<reference evidence="3" key="1">
    <citation type="submission" date="2022-04" db="EMBL/GenBank/DDBJ databases">
        <title>Roseibium sp. CAU 1639 isolated from mud.</title>
        <authorList>
            <person name="Kim W."/>
        </authorList>
    </citation>
    <scope>NUCLEOTIDE SEQUENCE</scope>
    <source>
        <strain evidence="3">CAU 1639</strain>
    </source>
</reference>
<feature type="domain" description="Malonyl-CoA decarboxylase N-terminal" evidence="2">
    <location>
        <begin position="77"/>
        <end position="158"/>
    </location>
</feature>
<accession>A0ABT0GP11</accession>
<dbReference type="InterPro" id="IPR042303">
    <property type="entry name" value="Malonyl_CoA_deC_C_sf"/>
</dbReference>
<keyword evidence="4" id="KW-1185">Reference proteome</keyword>
<dbReference type="Proteomes" id="UP001431221">
    <property type="component" value="Unassembled WGS sequence"/>
</dbReference>
<evidence type="ECO:0000259" key="2">
    <source>
        <dbReference type="Pfam" id="PF17408"/>
    </source>
</evidence>
<dbReference type="PANTHER" id="PTHR28641:SF1">
    <property type="entry name" value="MALONYL-COA DECARBOXYLASE, MITOCHONDRIAL"/>
    <property type="match status" value="1"/>
</dbReference>
<dbReference type="EMBL" id="JALNMJ010000001">
    <property type="protein sequence ID" value="MCK7610827.1"/>
    <property type="molecule type" value="Genomic_DNA"/>
</dbReference>
<sequence>MMFLADILSTVFERRYRPWGTEKPDDRPMETLVSDLIGATGEVSGVTMARQILSRYEVMVDAEKRDFFRFLATGLAVSASDVRAALELYDKGQSKASYRAFMEAVEPPRQELIRRLNQVPDATRLLVRMREDLLRLSRGDDALQALDLDFRHLFASWFNRGFLVLRPINWESPAQLLEKIIAYEAVHAIDSWDDLRRRLEPKDRRCFAFLHPVMPDEPLIFVEVALTKGIPGSVQHLLAEDRSVIEGEAADTAVFYSISNCQAGLAGISFGNSLIKQVAADLALELPGLKTFVTLSPIPGLTKWLEAEGIGYDPEDDERMRRLAARYLMTAKRKDGLPLDPVARFHLGNGALVHQVHAGADLSAKGQKQSAGVMVNYLYDLKKVTQNHERFASSRDIAASPEIRSLAAAVPEDALAVGA</sequence>
<feature type="domain" description="Malonyl-CoA decarboxylase C-terminal" evidence="1">
    <location>
        <begin position="318"/>
        <end position="380"/>
    </location>
</feature>
<dbReference type="InterPro" id="IPR007956">
    <property type="entry name" value="Malonyl_CoA_deC_C"/>
</dbReference>
<dbReference type="Pfam" id="PF05292">
    <property type="entry name" value="MCD"/>
    <property type="match status" value="2"/>
</dbReference>
<organism evidence="3 4">
    <name type="scientific">Roseibium sediminicola</name>
    <dbReference type="NCBI Taxonomy" id="2933272"/>
    <lineage>
        <taxon>Bacteria</taxon>
        <taxon>Pseudomonadati</taxon>
        <taxon>Pseudomonadota</taxon>
        <taxon>Alphaproteobacteria</taxon>
        <taxon>Hyphomicrobiales</taxon>
        <taxon>Stappiaceae</taxon>
        <taxon>Roseibium</taxon>
    </lineage>
</organism>
<dbReference type="Gene3D" id="1.20.140.90">
    <property type="entry name" value="Malonyl-CoA decarboxylase, oligemerization domain"/>
    <property type="match status" value="1"/>
</dbReference>
<protein>
    <submittedName>
        <fullName evidence="3">Malonyl-CoA decarboxylase</fullName>
    </submittedName>
</protein>
<name>A0ABT0GP11_9HYPH</name>